<evidence type="ECO:0000313" key="1">
    <source>
        <dbReference type="EMBL" id="BDG07951.1"/>
    </source>
</evidence>
<name>A0ABN6N4L9_9BACT</name>
<keyword evidence="2" id="KW-1185">Reference proteome</keyword>
<gene>
    <name evidence="1" type="ORF">AMPC_10640</name>
</gene>
<dbReference type="EMBL" id="AP025592">
    <property type="protein sequence ID" value="BDG07951.1"/>
    <property type="molecule type" value="Genomic_DNA"/>
</dbReference>
<proteinExistence type="predicted"/>
<evidence type="ECO:0000313" key="2">
    <source>
        <dbReference type="Proteomes" id="UP001162734"/>
    </source>
</evidence>
<organism evidence="1 2">
    <name type="scientific">Anaeromyxobacter paludicola</name>
    <dbReference type="NCBI Taxonomy" id="2918171"/>
    <lineage>
        <taxon>Bacteria</taxon>
        <taxon>Pseudomonadati</taxon>
        <taxon>Myxococcota</taxon>
        <taxon>Myxococcia</taxon>
        <taxon>Myxococcales</taxon>
        <taxon>Cystobacterineae</taxon>
        <taxon>Anaeromyxobacteraceae</taxon>
        <taxon>Anaeromyxobacter</taxon>
    </lineage>
</organism>
<dbReference type="Proteomes" id="UP001162734">
    <property type="component" value="Chromosome"/>
</dbReference>
<dbReference type="RefSeq" id="WP_248344990.1">
    <property type="nucleotide sequence ID" value="NZ_AP025592.1"/>
</dbReference>
<accession>A0ABN6N4L9</accession>
<protein>
    <submittedName>
        <fullName evidence="1">Uncharacterized protein</fullName>
    </submittedName>
</protein>
<sequence length="47" mass="5313">MKKRKIERSHRTRNLLILGALGAAVGTAMVSFGVVPGLRRYLRMTRM</sequence>
<reference evidence="2" key="1">
    <citation type="journal article" date="2022" name="Int. J. Syst. Evol. Microbiol.">
        <title>Anaeromyxobacter oryzae sp. nov., Anaeromyxobacter diazotrophicus sp. nov. and Anaeromyxobacter paludicola sp. nov., isolated from paddy soils.</title>
        <authorList>
            <person name="Itoh H."/>
            <person name="Xu Z."/>
            <person name="Mise K."/>
            <person name="Masuda Y."/>
            <person name="Ushijima N."/>
            <person name="Hayakawa C."/>
            <person name="Shiratori Y."/>
            <person name="Senoo K."/>
        </authorList>
    </citation>
    <scope>NUCLEOTIDE SEQUENCE [LARGE SCALE GENOMIC DNA]</scope>
    <source>
        <strain evidence="2">Red630</strain>
    </source>
</reference>